<comment type="caution">
    <text evidence="3">The sequence shown here is derived from an EMBL/GenBank/DDBJ whole genome shotgun (WGS) entry which is preliminary data.</text>
</comment>
<gene>
    <name evidence="3" type="ORF">CKO31_11610</name>
</gene>
<dbReference type="Proteomes" id="UP000748752">
    <property type="component" value="Unassembled WGS sequence"/>
</dbReference>
<accession>A0ABS1CHN1</accession>
<dbReference type="EMBL" id="NRRV01000025">
    <property type="protein sequence ID" value="MBK1631375.1"/>
    <property type="molecule type" value="Genomic_DNA"/>
</dbReference>
<feature type="signal peptide" evidence="2">
    <location>
        <begin position="1"/>
        <end position="26"/>
    </location>
</feature>
<evidence type="ECO:0000313" key="4">
    <source>
        <dbReference type="Proteomes" id="UP000748752"/>
    </source>
</evidence>
<evidence type="ECO:0008006" key="5">
    <source>
        <dbReference type="Google" id="ProtNLM"/>
    </source>
</evidence>
<reference evidence="3 4" key="1">
    <citation type="journal article" date="2020" name="Microorganisms">
        <title>Osmotic Adaptation and Compatible Solute Biosynthesis of Phototrophic Bacteria as Revealed from Genome Analyses.</title>
        <authorList>
            <person name="Imhoff J.F."/>
            <person name="Rahn T."/>
            <person name="Kunzel S."/>
            <person name="Keller A."/>
            <person name="Neulinger S.C."/>
        </authorList>
    </citation>
    <scope>NUCLEOTIDE SEQUENCE [LARGE SCALE GENOMIC DNA]</scope>
    <source>
        <strain evidence="3 4">DSM 6210</strain>
    </source>
</reference>
<keyword evidence="2" id="KW-0732">Signal</keyword>
<protein>
    <recommendedName>
        <fullName evidence="5">Low-complexity protein</fullName>
    </recommendedName>
</protein>
<evidence type="ECO:0000313" key="3">
    <source>
        <dbReference type="EMBL" id="MBK1631375.1"/>
    </source>
</evidence>
<feature type="chain" id="PRO_5045244295" description="Low-complexity protein" evidence="2">
    <location>
        <begin position="27"/>
        <end position="86"/>
    </location>
</feature>
<sequence length="86" mass="8239">MSKKTITPVAAIVGAALAGGLGTAHAAATDLSADELFSATELNGGYMQLAGSEGKCGEGKCGEGKCGDDKGEGEGKCGEGKCGGEG</sequence>
<dbReference type="RefSeq" id="WP_200237523.1">
    <property type="nucleotide sequence ID" value="NZ_NRRV01000025.1"/>
</dbReference>
<name>A0ABS1CHN1_9GAMM</name>
<proteinExistence type="predicted"/>
<evidence type="ECO:0000256" key="1">
    <source>
        <dbReference type="SAM" id="MobiDB-lite"/>
    </source>
</evidence>
<feature type="region of interest" description="Disordered" evidence="1">
    <location>
        <begin position="64"/>
        <end position="86"/>
    </location>
</feature>
<keyword evidence="4" id="KW-1185">Reference proteome</keyword>
<evidence type="ECO:0000256" key="2">
    <source>
        <dbReference type="SAM" id="SignalP"/>
    </source>
</evidence>
<organism evidence="3 4">
    <name type="scientific">Thiohalocapsa halophila</name>
    <dbReference type="NCBI Taxonomy" id="69359"/>
    <lineage>
        <taxon>Bacteria</taxon>
        <taxon>Pseudomonadati</taxon>
        <taxon>Pseudomonadota</taxon>
        <taxon>Gammaproteobacteria</taxon>
        <taxon>Chromatiales</taxon>
        <taxon>Chromatiaceae</taxon>
        <taxon>Thiohalocapsa</taxon>
    </lineage>
</organism>